<keyword evidence="2" id="KW-0285">Flavoprotein</keyword>
<dbReference type="EMBL" id="LK052914">
    <property type="protein sequence ID" value="CDR47146.1"/>
    <property type="molecule type" value="Genomic_DNA"/>
</dbReference>
<dbReference type="Pfam" id="PF22366">
    <property type="entry name" value="NDH2_C"/>
    <property type="match status" value="1"/>
</dbReference>
<evidence type="ECO:0000259" key="6">
    <source>
        <dbReference type="Pfam" id="PF07992"/>
    </source>
</evidence>
<evidence type="ECO:0000313" key="8">
    <source>
        <dbReference type="EMBL" id="CDR47146.1"/>
    </source>
</evidence>
<dbReference type="GO" id="GO:0003954">
    <property type="term" value="F:NADH dehydrogenase activity"/>
    <property type="evidence" value="ECO:0007669"/>
    <property type="project" value="InterPro"/>
</dbReference>
<feature type="domain" description="External alternative NADH-ubiquinone oxidoreductase-like C-terminal" evidence="7">
    <location>
        <begin position="469"/>
        <end position="534"/>
    </location>
</feature>
<dbReference type="SUPFAM" id="SSF51905">
    <property type="entry name" value="FAD/NAD(P)-binding domain"/>
    <property type="match status" value="2"/>
</dbReference>
<evidence type="ECO:0000256" key="3">
    <source>
        <dbReference type="ARBA" id="ARBA00022827"/>
    </source>
</evidence>
<evidence type="ECO:0000256" key="5">
    <source>
        <dbReference type="ARBA" id="ARBA00023027"/>
    </source>
</evidence>
<dbReference type="Gene3D" id="3.50.50.100">
    <property type="match status" value="1"/>
</dbReference>
<feature type="domain" description="FAD/NAD(P)-binding" evidence="6">
    <location>
        <begin position="81"/>
        <end position="426"/>
    </location>
</feature>
<name>A0A061BB29_CYBFA</name>
<evidence type="ECO:0000259" key="7">
    <source>
        <dbReference type="Pfam" id="PF22366"/>
    </source>
</evidence>
<dbReference type="PRINTS" id="PR00368">
    <property type="entry name" value="FADPNR"/>
</dbReference>
<organism evidence="8">
    <name type="scientific">Cyberlindnera fabianii</name>
    <name type="common">Yeast</name>
    <name type="synonym">Hansenula fabianii</name>
    <dbReference type="NCBI Taxonomy" id="36022"/>
    <lineage>
        <taxon>Eukaryota</taxon>
        <taxon>Fungi</taxon>
        <taxon>Dikarya</taxon>
        <taxon>Ascomycota</taxon>
        <taxon>Saccharomycotina</taxon>
        <taxon>Saccharomycetes</taxon>
        <taxon>Phaffomycetales</taxon>
        <taxon>Phaffomycetaceae</taxon>
        <taxon>Cyberlindnera</taxon>
    </lineage>
</organism>
<dbReference type="PhylomeDB" id="A0A061BB29"/>
<keyword evidence="3" id="KW-0274">FAD</keyword>
<keyword evidence="5" id="KW-0520">NAD</keyword>
<accession>A0A061BB29</accession>
<dbReference type="VEuPathDB" id="FungiDB:BON22_5197"/>
<evidence type="ECO:0000256" key="4">
    <source>
        <dbReference type="ARBA" id="ARBA00023002"/>
    </source>
</evidence>
<dbReference type="AlphaFoldDB" id="A0A061BB29"/>
<dbReference type="InterPro" id="IPR036188">
    <property type="entry name" value="FAD/NAD-bd_sf"/>
</dbReference>
<dbReference type="GO" id="GO:0005739">
    <property type="term" value="C:mitochondrion"/>
    <property type="evidence" value="ECO:0007669"/>
    <property type="project" value="UniProtKB-ARBA"/>
</dbReference>
<dbReference type="InterPro" id="IPR054585">
    <property type="entry name" value="NDH2-like_C"/>
</dbReference>
<dbReference type="PANTHER" id="PTHR43706">
    <property type="entry name" value="NADH DEHYDROGENASE"/>
    <property type="match status" value="1"/>
</dbReference>
<gene>
    <name evidence="8" type="ORF">CYFA0S_29e00804g</name>
</gene>
<evidence type="ECO:0000256" key="1">
    <source>
        <dbReference type="ARBA" id="ARBA00005272"/>
    </source>
</evidence>
<dbReference type="InterPro" id="IPR023753">
    <property type="entry name" value="FAD/NAD-binding_dom"/>
</dbReference>
<dbReference type="InterPro" id="IPR045024">
    <property type="entry name" value="NDH-2"/>
</dbReference>
<dbReference type="Pfam" id="PF07992">
    <property type="entry name" value="Pyr_redox_2"/>
    <property type="match status" value="1"/>
</dbReference>
<proteinExistence type="inferred from homology"/>
<keyword evidence="4" id="KW-0560">Oxidoreductase</keyword>
<dbReference type="PANTHER" id="PTHR43706:SF10">
    <property type="entry name" value="ROTENONE-INSENSITIVE NADH-UBIQUINONE OXIDOREDUCTASE, MITOCHONDRIAL"/>
    <property type="match status" value="1"/>
</dbReference>
<protein>
    <submittedName>
        <fullName evidence="8">CYFA0S29e00804g1_1</fullName>
    </submittedName>
</protein>
<comment type="similarity">
    <text evidence="1">Belongs to the NADH dehydrogenase family.</text>
</comment>
<sequence length="539" mass="60076">MMRTSTQRVFLKGAIAPQQYRSPALLRPHFPILSLRGSVSRAASTTVQLPTSMSSEQNPVTGPFSFHKPMRVLESPTSRPTVVVLGSGWGAISFLRHIDTKAYDVIIVSPRSYFLFTPLLPSCPVGTVDEKSIIEPIASFANKKSGTVTYFEAEARSINPDRNTVTIESFSNISSTSGEGVNVGLKKNDMAEIKYDYLVSAVGSETNTFGIPGVDKYGCFLKEIADSRKIRHKFIEVVERANLLPVDDPERKRLLRIVIVGGGPTGVETAAELQDFVSHDLKTYMPNLANEVQITLVEALPVVLSMFEEKLTSYAEKVLKDTTIELMTRSSVTDVEPDYLVAKTKKEDGTTEETKIPYGVLVWATGNKPRKIVTDLYPLIPEQNNASKGLIVDGYFRVEGTRNIFAIGDNAFSSLAPTAQVAHQSAEFLCSLMNKMSKIKGFPEELKTRDEKIDMFFKDSGFKPFKYVHYGALAYLGADRAVANITYGKRSFYSGGGVFTFYVWRAIYLSMILSWRSRFKVMTDWFKNAIFGRDTFKEL</sequence>
<reference evidence="8" key="1">
    <citation type="journal article" date="2014" name="Genome Announc.">
        <title>Genome sequence of the yeast Cyberlindnera fabianii (Hansenula fabianii).</title>
        <authorList>
            <person name="Freel K.C."/>
            <person name="Sarilar V."/>
            <person name="Neuveglise C."/>
            <person name="Devillers H."/>
            <person name="Friedrich A."/>
            <person name="Schacherer J."/>
        </authorList>
    </citation>
    <scope>NUCLEOTIDE SEQUENCE</scope>
    <source>
        <strain evidence="8">YJS4271</strain>
    </source>
</reference>
<evidence type="ECO:0000256" key="2">
    <source>
        <dbReference type="ARBA" id="ARBA00022630"/>
    </source>
</evidence>
<dbReference type="OrthoDB" id="3244603at2759"/>